<dbReference type="GeneID" id="20214195"/>
<dbReference type="eggNOG" id="KOG0382">
    <property type="taxonomic scope" value="Eukaryota"/>
</dbReference>
<dbReference type="OMA" id="MYYQANT"/>
<dbReference type="GO" id="GO:0004089">
    <property type="term" value="F:carbonate dehydratase activity"/>
    <property type="evidence" value="ECO:0007669"/>
    <property type="project" value="InterPro"/>
</dbReference>
<dbReference type="EnsemblMetazoa" id="HelroT68435">
    <property type="protein sequence ID" value="HelroP68435"/>
    <property type="gene ID" value="HelroG68435"/>
</dbReference>
<dbReference type="OrthoDB" id="5978072at2759"/>
<dbReference type="GO" id="GO:0008270">
    <property type="term" value="F:zinc ion binding"/>
    <property type="evidence" value="ECO:0007669"/>
    <property type="project" value="InterPro"/>
</dbReference>
<dbReference type="PANTHER" id="PTHR18952">
    <property type="entry name" value="CARBONIC ANHYDRASE"/>
    <property type="match status" value="1"/>
</dbReference>
<comment type="similarity">
    <text evidence="1">Belongs to the alpha-carbonic anhydrase family.</text>
</comment>
<keyword evidence="6" id="KW-1185">Reference proteome</keyword>
<dbReference type="STRING" id="6412.T1FZE7"/>
<evidence type="ECO:0000256" key="1">
    <source>
        <dbReference type="ARBA" id="ARBA00010718"/>
    </source>
</evidence>
<evidence type="ECO:0000313" key="5">
    <source>
        <dbReference type="EnsemblMetazoa" id="HelroP68435"/>
    </source>
</evidence>
<evidence type="ECO:0000313" key="6">
    <source>
        <dbReference type="Proteomes" id="UP000015101"/>
    </source>
</evidence>
<reference evidence="4 6" key="2">
    <citation type="journal article" date="2013" name="Nature">
        <title>Insights into bilaterian evolution from three spiralian genomes.</title>
        <authorList>
            <person name="Simakov O."/>
            <person name="Marletaz F."/>
            <person name="Cho S.J."/>
            <person name="Edsinger-Gonzales E."/>
            <person name="Havlak P."/>
            <person name="Hellsten U."/>
            <person name="Kuo D.H."/>
            <person name="Larsson T."/>
            <person name="Lv J."/>
            <person name="Arendt D."/>
            <person name="Savage R."/>
            <person name="Osoegawa K."/>
            <person name="de Jong P."/>
            <person name="Grimwood J."/>
            <person name="Chapman J.A."/>
            <person name="Shapiro H."/>
            <person name="Aerts A."/>
            <person name="Otillar R.P."/>
            <person name="Terry A.Y."/>
            <person name="Boore J.L."/>
            <person name="Grigoriev I.V."/>
            <person name="Lindberg D.R."/>
            <person name="Seaver E.C."/>
            <person name="Weisblat D.A."/>
            <person name="Putnam N.H."/>
            <person name="Rokhsar D.S."/>
        </authorList>
    </citation>
    <scope>NUCLEOTIDE SEQUENCE</scope>
</reference>
<evidence type="ECO:0000313" key="4">
    <source>
        <dbReference type="EMBL" id="ESN96351.1"/>
    </source>
</evidence>
<dbReference type="Gene3D" id="3.10.200.10">
    <property type="entry name" value="Alpha carbonic anhydrase"/>
    <property type="match status" value="1"/>
</dbReference>
<proteinExistence type="inferred from homology"/>
<dbReference type="AlphaFoldDB" id="T1FZE7"/>
<dbReference type="GO" id="GO:0016836">
    <property type="term" value="F:hydro-lyase activity"/>
    <property type="evidence" value="ECO:0000318"/>
    <property type="project" value="GO_Central"/>
</dbReference>
<evidence type="ECO:0000256" key="2">
    <source>
        <dbReference type="SAM" id="MobiDB-lite"/>
    </source>
</evidence>
<dbReference type="InterPro" id="IPR001148">
    <property type="entry name" value="CA_dom"/>
</dbReference>
<dbReference type="InterPro" id="IPR036398">
    <property type="entry name" value="CA_dom_sf"/>
</dbReference>
<feature type="domain" description="Alpha-carbonic anhydrase" evidence="3">
    <location>
        <begin position="4"/>
        <end position="268"/>
    </location>
</feature>
<accession>T1FZE7</accession>
<dbReference type="PROSITE" id="PS51144">
    <property type="entry name" value="ALPHA_CA_2"/>
    <property type="match status" value="1"/>
</dbReference>
<dbReference type="EMBL" id="AMQM01001382">
    <property type="status" value="NOT_ANNOTATED_CDS"/>
    <property type="molecule type" value="Genomic_DNA"/>
</dbReference>
<dbReference type="Proteomes" id="UP000015101">
    <property type="component" value="Unassembled WGS sequence"/>
</dbReference>
<dbReference type="KEGG" id="hro:HELRODRAFT_68435"/>
<reference evidence="6" key="1">
    <citation type="submission" date="2012-12" db="EMBL/GenBank/DDBJ databases">
        <authorList>
            <person name="Hellsten U."/>
            <person name="Grimwood J."/>
            <person name="Chapman J.A."/>
            <person name="Shapiro H."/>
            <person name="Aerts A."/>
            <person name="Otillar R.P."/>
            <person name="Terry A.Y."/>
            <person name="Boore J.L."/>
            <person name="Simakov O."/>
            <person name="Marletaz F."/>
            <person name="Cho S.-J."/>
            <person name="Edsinger-Gonzales E."/>
            <person name="Havlak P."/>
            <person name="Kuo D.-H."/>
            <person name="Larsson T."/>
            <person name="Lv J."/>
            <person name="Arendt D."/>
            <person name="Savage R."/>
            <person name="Osoegawa K."/>
            <person name="de Jong P."/>
            <person name="Lindberg D.R."/>
            <person name="Seaver E.C."/>
            <person name="Weisblat D.A."/>
            <person name="Putnam N.H."/>
            <person name="Grigoriev I.V."/>
            <person name="Rokhsar D.S."/>
        </authorList>
    </citation>
    <scope>NUCLEOTIDE SEQUENCE</scope>
</reference>
<reference evidence="5" key="3">
    <citation type="submission" date="2015-06" db="UniProtKB">
        <authorList>
            <consortium name="EnsemblMetazoa"/>
        </authorList>
    </citation>
    <scope>IDENTIFICATION</scope>
</reference>
<dbReference type="SMART" id="SM01057">
    <property type="entry name" value="Carb_anhydrase"/>
    <property type="match status" value="1"/>
</dbReference>
<dbReference type="InterPro" id="IPR023561">
    <property type="entry name" value="Carbonic_anhydrase_a-class"/>
</dbReference>
<dbReference type="PANTHER" id="PTHR18952:SF208">
    <property type="entry name" value="CARBONIC ANHYDRASE XA-RELATED"/>
    <property type="match status" value="1"/>
</dbReference>
<dbReference type="Pfam" id="PF00194">
    <property type="entry name" value="Carb_anhydrase"/>
    <property type="match status" value="1"/>
</dbReference>
<dbReference type="EMBL" id="AMQM01001383">
    <property type="status" value="NOT_ANNOTATED_CDS"/>
    <property type="molecule type" value="Genomic_DNA"/>
</dbReference>
<dbReference type="EMBL" id="KB097495">
    <property type="protein sequence ID" value="ESN96351.1"/>
    <property type="molecule type" value="Genomic_DNA"/>
</dbReference>
<gene>
    <name evidence="5" type="primary">20214195</name>
    <name evidence="4" type="ORF">HELRODRAFT_68435</name>
</gene>
<protein>
    <recommendedName>
        <fullName evidence="3">Alpha-carbonic anhydrase domain-containing protein</fullName>
    </recommendedName>
</protein>
<dbReference type="FunCoup" id="T1FZE7">
    <property type="interactions" value="54"/>
</dbReference>
<name>T1FZE7_HELRO</name>
<dbReference type="CTD" id="20214195"/>
<organism evidence="5 6">
    <name type="scientific">Helobdella robusta</name>
    <name type="common">Californian leech</name>
    <dbReference type="NCBI Taxonomy" id="6412"/>
    <lineage>
        <taxon>Eukaryota</taxon>
        <taxon>Metazoa</taxon>
        <taxon>Spiralia</taxon>
        <taxon>Lophotrochozoa</taxon>
        <taxon>Annelida</taxon>
        <taxon>Clitellata</taxon>
        <taxon>Hirudinea</taxon>
        <taxon>Rhynchobdellida</taxon>
        <taxon>Glossiphoniidae</taxon>
        <taxon>Helobdella</taxon>
    </lineage>
</organism>
<sequence length="287" mass="32442">TWTEWWTYEGGISGPEYWGIVNPEWILCGRGKKQSPINIELDLLLFDPKLDQPIYIDDSQIKVTMTNTGHHLMAKIYSPNITNVNISGGPLSYQYRISEVIFHVGKDDRDGSEHSIQNVSFPAEIQLVGYNSDLYGNLSQALSSTNGVVIIALLVQINASGNSEVEKITQHVDQLIFKGNTLELDDWSLFNLLPFESNYITYEGSLTHPPCFETVTWVIMNRPIYMSENQLQKLRSLRSGSEENPKGPLVDNNRGSQPLNRRPLRTNINFNNPVSSLCTSFTFKLTI</sequence>
<dbReference type="RefSeq" id="XP_009025230.1">
    <property type="nucleotide sequence ID" value="XM_009026982.1"/>
</dbReference>
<dbReference type="SUPFAM" id="SSF51069">
    <property type="entry name" value="Carbonic anhydrase"/>
    <property type="match status" value="1"/>
</dbReference>
<feature type="region of interest" description="Disordered" evidence="2">
    <location>
        <begin position="235"/>
        <end position="266"/>
    </location>
</feature>
<evidence type="ECO:0000259" key="3">
    <source>
        <dbReference type="PROSITE" id="PS51144"/>
    </source>
</evidence>
<dbReference type="InParanoid" id="T1FZE7"/>
<dbReference type="HOGENOM" id="CLU_039326_7_1_1"/>